<evidence type="ECO:0000313" key="2">
    <source>
        <dbReference type="Proteomes" id="UP001233172"/>
    </source>
</evidence>
<sequence>PTQKAVNYAYMLSGTFININQDTSPLNGDQNALPYDILAFTITPLWSQLGNL</sequence>
<reference evidence="1" key="2">
    <citation type="submission" date="2023-04" db="EMBL/GenBank/DDBJ databases">
        <authorList>
            <person name="Bu L."/>
            <person name="Lu L."/>
            <person name="Laidemitt M.R."/>
            <person name="Zhang S.M."/>
            <person name="Mutuku M."/>
            <person name="Mkoji G."/>
            <person name="Steinauer M."/>
            <person name="Loker E.S."/>
        </authorList>
    </citation>
    <scope>NUCLEOTIDE SEQUENCE</scope>
    <source>
        <strain evidence="1">KasaAsao</strain>
        <tissue evidence="1">Whole Snail</tissue>
    </source>
</reference>
<evidence type="ECO:0000313" key="1">
    <source>
        <dbReference type="EMBL" id="KAK0065630.1"/>
    </source>
</evidence>
<dbReference type="Proteomes" id="UP001233172">
    <property type="component" value="Unassembled WGS sequence"/>
</dbReference>
<protein>
    <submittedName>
        <fullName evidence="1">Uncharacterized protein</fullName>
    </submittedName>
</protein>
<dbReference type="AlphaFoldDB" id="A0AAD8FIJ8"/>
<keyword evidence="2" id="KW-1185">Reference proteome</keyword>
<accession>A0AAD8FIJ8</accession>
<feature type="non-terminal residue" evidence="1">
    <location>
        <position position="1"/>
    </location>
</feature>
<feature type="non-terminal residue" evidence="1">
    <location>
        <position position="52"/>
    </location>
</feature>
<proteinExistence type="predicted"/>
<organism evidence="1 2">
    <name type="scientific">Biomphalaria pfeifferi</name>
    <name type="common">Bloodfluke planorb</name>
    <name type="synonym">Freshwater snail</name>
    <dbReference type="NCBI Taxonomy" id="112525"/>
    <lineage>
        <taxon>Eukaryota</taxon>
        <taxon>Metazoa</taxon>
        <taxon>Spiralia</taxon>
        <taxon>Lophotrochozoa</taxon>
        <taxon>Mollusca</taxon>
        <taxon>Gastropoda</taxon>
        <taxon>Heterobranchia</taxon>
        <taxon>Euthyneura</taxon>
        <taxon>Panpulmonata</taxon>
        <taxon>Hygrophila</taxon>
        <taxon>Lymnaeoidea</taxon>
        <taxon>Planorbidae</taxon>
        <taxon>Biomphalaria</taxon>
    </lineage>
</organism>
<gene>
    <name evidence="1" type="ORF">Bpfe_005063</name>
</gene>
<name>A0AAD8FIJ8_BIOPF</name>
<dbReference type="EMBL" id="JASAOG010000013">
    <property type="protein sequence ID" value="KAK0065630.1"/>
    <property type="molecule type" value="Genomic_DNA"/>
</dbReference>
<reference evidence="1" key="1">
    <citation type="journal article" date="2023" name="PLoS Negl. Trop. Dis.">
        <title>A genome sequence for Biomphalaria pfeifferi, the major vector snail for the human-infecting parasite Schistosoma mansoni.</title>
        <authorList>
            <person name="Bu L."/>
            <person name="Lu L."/>
            <person name="Laidemitt M.R."/>
            <person name="Zhang S.M."/>
            <person name="Mutuku M."/>
            <person name="Mkoji G."/>
            <person name="Steinauer M."/>
            <person name="Loker E.S."/>
        </authorList>
    </citation>
    <scope>NUCLEOTIDE SEQUENCE</scope>
    <source>
        <strain evidence="1">KasaAsao</strain>
    </source>
</reference>
<comment type="caution">
    <text evidence="1">The sequence shown here is derived from an EMBL/GenBank/DDBJ whole genome shotgun (WGS) entry which is preliminary data.</text>
</comment>